<protein>
    <submittedName>
        <fullName evidence="1">Uncharacterized protein</fullName>
    </submittedName>
</protein>
<organism evidence="1 2">
    <name type="scientific">Burkholderia phage BcepSaruman</name>
    <dbReference type="NCBI Taxonomy" id="2530032"/>
    <lineage>
        <taxon>Viruses</taxon>
        <taxon>Duplodnaviria</taxon>
        <taxon>Heunggongvirae</taxon>
        <taxon>Uroviricota</taxon>
        <taxon>Caudoviricetes</taxon>
        <taxon>Sarumanvirus</taxon>
        <taxon>Sarumanvirus bcepsaruman</taxon>
    </lineage>
</organism>
<accession>A0A4D5ZI36</accession>
<evidence type="ECO:0000313" key="2">
    <source>
        <dbReference type="Proteomes" id="UP000296455"/>
    </source>
</evidence>
<sequence length="110" mass="12654">MNAHQRRIRRRAAFGYPVVRALKGCLRKLRAGDITMDPVPIFPIPPVPGHAIPLMVFDWMDADPAFAADVRMAVAPREARVQFTVPRMDPDMERMVQDEYTEHLRRTLSK</sequence>
<dbReference type="Proteomes" id="UP000296455">
    <property type="component" value="Segment"/>
</dbReference>
<name>A0A4D5ZI36_9CAUD</name>
<keyword evidence="2" id="KW-1185">Reference proteome</keyword>
<proteinExistence type="predicted"/>
<reference evidence="1 2" key="1">
    <citation type="submission" date="2019-02" db="EMBL/GenBank/DDBJ databases">
        <title>Complete genome sequence of Burkholderia cenocepacia phage BcepSaruman.</title>
        <authorList>
            <person name="Park K."/>
            <person name="Liu M."/>
            <person name="Gill J."/>
        </authorList>
    </citation>
    <scope>NUCLEOTIDE SEQUENCE [LARGE SCALE GENOMIC DNA]</scope>
</reference>
<dbReference type="EMBL" id="MK552140">
    <property type="protein sequence ID" value="QBX06728.1"/>
    <property type="molecule type" value="Genomic_DNA"/>
</dbReference>
<evidence type="ECO:0000313" key="1">
    <source>
        <dbReference type="EMBL" id="QBX06728.1"/>
    </source>
</evidence>
<gene>
    <name evidence="1" type="ORF">BcepSaruman_315</name>
</gene>